<dbReference type="PANTHER" id="PTHR28260">
    <property type="entry name" value="SPINDLE POLE BODY COMPONENT SPC105"/>
    <property type="match status" value="1"/>
</dbReference>
<dbReference type="Proteomes" id="UP000001072">
    <property type="component" value="Unassembled WGS sequence"/>
</dbReference>
<sequence length="1147" mass="125038">MPNPIPRKSIPATSADPNGPSPIKVTSKKRSKSLGGALISRRSDHNLTEPIELTPRKKARRSLVPGKSILKSRPTITGLERSNSDNFMNSAQPLPSHLHHSNSMPSVSATVRSSYPKPLSQDQVSGLTRQDMQPFEELPNIQTKTSTNDDDESNFSSDIELPNQLLSRRASVASNTTSSNFRRVSFAAKAYVRTFGSPMAGLPSSSPLPSPSKNSDQALGSSVEDGGENSADMSIDDPSGPPPIPQPSNLALSAQISSNTASDPVASAGPSHQMLPTSNKPSRLSIFANFDQPDVDDEDEEMEDADSLIDPPVELSSTSVPSTQSLKESNVALPNQEPVSSVNNIFSQTSSQSSHLRMLDQVPRSPTINSSASKPSQSSQTDNSKQVPILPVSNPHPSRPAPPTSDQALTFSTGTSLPKPFGSQSAPLPREDTSQDMDITSPTRPVPSSSTIDMRPSQIPRPNFAAGREPARRQPSATELLKRLKSSRLSMAFPEYLREDLDHTEDVTSTPAAPLRSEVTSSFRKSLAPPVASSSTQVPLLSDRTTRVTAVSAEGDGQQKSSRLTLAFPEYADDDESMDVEPSKQSTTVDALSSKPSRLTMSFPEYEDLEEEGVDARPSGIQTDSQNQSTDAKKKSSRLTFALPGFDDEDGDATANVDDSPPSPNLPVDLEPTKTAADNKQTASRLSDFFSTNDIPMDEDDTPNLIDLGDLSDEQPPPSLPAMAQNIASDVPGSGDVNTNLFTSPNVPNSTVSAVTENLGGGSEVTQERIQQVSALPLPILPLAPLLLGRRISASPSKRAGRVSSPRPRRSMDPTLIESVPVFNKTRLSIMSTPPPDPPQIEAEQPVTNISQQARPDTSSVVPPSLPSISLEEFFEQAELRFINLAQPRVRQDQPIQPNTEGETASFSGQIYAGMVKIPKLRALEIAARTLRSKTESLDSMTAEHSKELETNSRRSEVLMRWFELRNNGNQTDGRLSSLLDQLRIEKTCAELRAKKGAIEFDLKNREEYRNELASRRSKLDRDVEMVRRVGEVIAPSMDELRTKKQNLVEEIQKRRAKIEEIEKCDKGLLRVLKEETKDLGMAVEVMRGTLAESEFEKTLWKEKVEEMASEKKELLAQIGQWKKKGNGKGLECTTQELVRLKTSHLI</sequence>
<keyword evidence="5" id="KW-1185">Reference proteome</keyword>
<dbReference type="InParanoid" id="F4RH85"/>
<dbReference type="InterPro" id="IPR033338">
    <property type="entry name" value="Spc105/Spc7"/>
</dbReference>
<organism evidence="5">
    <name type="scientific">Melampsora larici-populina (strain 98AG31 / pathotype 3-4-7)</name>
    <name type="common">Poplar leaf rust fungus</name>
    <dbReference type="NCBI Taxonomy" id="747676"/>
    <lineage>
        <taxon>Eukaryota</taxon>
        <taxon>Fungi</taxon>
        <taxon>Dikarya</taxon>
        <taxon>Basidiomycota</taxon>
        <taxon>Pucciniomycotina</taxon>
        <taxon>Pucciniomycetes</taxon>
        <taxon>Pucciniales</taxon>
        <taxon>Melampsoraceae</taxon>
        <taxon>Melampsora</taxon>
    </lineage>
</organism>
<dbReference type="HOGENOM" id="CLU_253527_0_0_1"/>
<feature type="compositionally biased region" description="Polar residues" evidence="2">
    <location>
        <begin position="249"/>
        <end position="262"/>
    </location>
</feature>
<dbReference type="VEuPathDB" id="FungiDB:MELLADRAFT_84916"/>
<protein>
    <recommendedName>
        <fullName evidence="3">Spc7 kinetochore protein domain-containing protein</fullName>
    </recommendedName>
</protein>
<dbReference type="RefSeq" id="XP_007408570.1">
    <property type="nucleotide sequence ID" value="XM_007408508.1"/>
</dbReference>
<feature type="compositionally biased region" description="Polar residues" evidence="2">
    <location>
        <begin position="80"/>
        <end position="93"/>
    </location>
</feature>
<feature type="region of interest" description="Disordered" evidence="2">
    <location>
        <begin position="1"/>
        <end position="162"/>
    </location>
</feature>
<name>F4RH85_MELLP</name>
<dbReference type="GeneID" id="18933661"/>
<feature type="region of interest" description="Disordered" evidence="2">
    <location>
        <begin position="200"/>
        <end position="478"/>
    </location>
</feature>
<evidence type="ECO:0000256" key="1">
    <source>
        <dbReference type="SAM" id="Coils"/>
    </source>
</evidence>
<dbReference type="KEGG" id="mlr:MELLADRAFT_84916"/>
<dbReference type="GO" id="GO:0000776">
    <property type="term" value="C:kinetochore"/>
    <property type="evidence" value="ECO:0007669"/>
    <property type="project" value="TreeGrafter"/>
</dbReference>
<dbReference type="AlphaFoldDB" id="F4RH85"/>
<feature type="region of interest" description="Disordered" evidence="2">
    <location>
        <begin position="520"/>
        <end position="711"/>
    </location>
</feature>
<feature type="coiled-coil region" evidence="1">
    <location>
        <begin position="1098"/>
        <end position="1125"/>
    </location>
</feature>
<keyword evidence="1" id="KW-0175">Coiled coil</keyword>
<feature type="compositionally biased region" description="Low complexity" evidence="2">
    <location>
        <begin position="440"/>
        <end position="451"/>
    </location>
</feature>
<feature type="compositionally biased region" description="Polar residues" evidence="2">
    <location>
        <begin position="101"/>
        <end position="113"/>
    </location>
</feature>
<dbReference type="Pfam" id="PF08317">
    <property type="entry name" value="Spc7"/>
    <property type="match status" value="1"/>
</dbReference>
<feature type="compositionally biased region" description="Acidic residues" evidence="2">
    <location>
        <begin position="293"/>
        <end position="307"/>
    </location>
</feature>
<reference evidence="5" key="1">
    <citation type="journal article" date="2011" name="Proc. Natl. Acad. Sci. U.S.A.">
        <title>Obligate biotrophy features unraveled by the genomic analysis of rust fungi.</title>
        <authorList>
            <person name="Duplessis S."/>
            <person name="Cuomo C.A."/>
            <person name="Lin Y.-C."/>
            <person name="Aerts A."/>
            <person name="Tisserant E."/>
            <person name="Veneault-Fourrey C."/>
            <person name="Joly D.L."/>
            <person name="Hacquard S."/>
            <person name="Amselem J."/>
            <person name="Cantarel B.L."/>
            <person name="Chiu R."/>
            <person name="Coutinho P.M."/>
            <person name="Feau N."/>
            <person name="Field M."/>
            <person name="Frey P."/>
            <person name="Gelhaye E."/>
            <person name="Goldberg J."/>
            <person name="Grabherr M.G."/>
            <person name="Kodira C.D."/>
            <person name="Kohler A."/>
            <person name="Kuees U."/>
            <person name="Lindquist E.A."/>
            <person name="Lucas S.M."/>
            <person name="Mago R."/>
            <person name="Mauceli E."/>
            <person name="Morin E."/>
            <person name="Murat C."/>
            <person name="Pangilinan J.L."/>
            <person name="Park R."/>
            <person name="Pearson M."/>
            <person name="Quesneville H."/>
            <person name="Rouhier N."/>
            <person name="Sakthikumar S."/>
            <person name="Salamov A.A."/>
            <person name="Schmutz J."/>
            <person name="Selles B."/>
            <person name="Shapiro H."/>
            <person name="Tanguay P."/>
            <person name="Tuskan G.A."/>
            <person name="Henrissat B."/>
            <person name="Van de Peer Y."/>
            <person name="Rouze P."/>
            <person name="Ellis J.G."/>
            <person name="Dodds P.N."/>
            <person name="Schein J.E."/>
            <person name="Zhong S."/>
            <person name="Hamelin R.C."/>
            <person name="Grigoriev I.V."/>
            <person name="Szabo L.J."/>
            <person name="Martin F."/>
        </authorList>
    </citation>
    <scope>NUCLEOTIDE SEQUENCE [LARGE SCALE GENOMIC DNA]</scope>
    <source>
        <strain evidence="5">98AG31 / pathotype 3-4-7</strain>
    </source>
</reference>
<feature type="compositionally biased region" description="Polar residues" evidence="2">
    <location>
        <begin position="676"/>
        <end position="694"/>
    </location>
</feature>
<evidence type="ECO:0000259" key="3">
    <source>
        <dbReference type="Pfam" id="PF08317"/>
    </source>
</evidence>
<proteinExistence type="predicted"/>
<evidence type="ECO:0000313" key="5">
    <source>
        <dbReference type="Proteomes" id="UP000001072"/>
    </source>
</evidence>
<gene>
    <name evidence="4" type="ORF">MELLADRAFT_84916</name>
</gene>
<dbReference type="PANTHER" id="PTHR28260:SF1">
    <property type="entry name" value="SPINDLE POLE BODY COMPONENT SPC105"/>
    <property type="match status" value="1"/>
</dbReference>
<dbReference type="GO" id="GO:0007094">
    <property type="term" value="P:mitotic spindle assembly checkpoint signaling"/>
    <property type="evidence" value="ECO:0007669"/>
    <property type="project" value="TreeGrafter"/>
</dbReference>
<feature type="compositionally biased region" description="Low complexity" evidence="2">
    <location>
        <begin position="370"/>
        <end position="379"/>
    </location>
</feature>
<feature type="compositionally biased region" description="Polar residues" evidence="2">
    <location>
        <begin position="120"/>
        <end position="131"/>
    </location>
</feature>
<feature type="coiled-coil region" evidence="1">
    <location>
        <begin position="1038"/>
        <end position="1065"/>
    </location>
</feature>
<feature type="compositionally biased region" description="Polar residues" evidence="2">
    <location>
        <begin position="337"/>
        <end position="355"/>
    </location>
</feature>
<dbReference type="STRING" id="747676.F4RH85"/>
<feature type="domain" description="Spc7 kinetochore protein" evidence="3">
    <location>
        <begin position="867"/>
        <end position="1063"/>
    </location>
</feature>
<feature type="compositionally biased region" description="Polar residues" evidence="2">
    <location>
        <begin position="404"/>
        <end position="426"/>
    </location>
</feature>
<evidence type="ECO:0000256" key="2">
    <source>
        <dbReference type="SAM" id="MobiDB-lite"/>
    </source>
</evidence>
<dbReference type="GO" id="GO:1990758">
    <property type="term" value="P:mitotic sister chromatid biorientation"/>
    <property type="evidence" value="ECO:0007669"/>
    <property type="project" value="TreeGrafter"/>
</dbReference>
<feature type="compositionally biased region" description="Polar residues" evidence="2">
    <location>
        <begin position="315"/>
        <end position="328"/>
    </location>
</feature>
<dbReference type="InterPro" id="IPR013253">
    <property type="entry name" value="Spc7_domain"/>
</dbReference>
<dbReference type="EMBL" id="GL883101">
    <property type="protein sequence ID" value="EGG08372.1"/>
    <property type="molecule type" value="Genomic_DNA"/>
</dbReference>
<evidence type="ECO:0000313" key="4">
    <source>
        <dbReference type="EMBL" id="EGG08372.1"/>
    </source>
</evidence>
<feature type="compositionally biased region" description="Polar residues" evidence="2">
    <location>
        <begin position="583"/>
        <end position="600"/>
    </location>
</feature>
<accession>F4RH85</accession>
<feature type="compositionally biased region" description="Polar residues" evidence="2">
    <location>
        <begin position="620"/>
        <end position="630"/>
    </location>
</feature>
<dbReference type="OrthoDB" id="5592879at2759"/>
<dbReference type="GO" id="GO:0034501">
    <property type="term" value="P:protein localization to kinetochore"/>
    <property type="evidence" value="ECO:0007669"/>
    <property type="project" value="TreeGrafter"/>
</dbReference>